<dbReference type="NCBIfam" id="NF040877">
    <property type="entry name" value="SE1832_fam"/>
    <property type="match status" value="1"/>
</dbReference>
<protein>
    <submittedName>
        <fullName evidence="2">Uncharacterized protein</fullName>
    </submittedName>
</protein>
<gene>
    <name evidence="2" type="ORF">HMPREF3213_01344</name>
</gene>
<dbReference type="AlphaFoldDB" id="A0A133KUH2"/>
<sequence length="82" mass="9878">MHARDMRLFKCVTCSIIFFKGVRNMDKRDVEYQIADLKADYVRLQQDLEKLEYVKGNLHPLEKQLAEIEQALKKLYQQLDRF</sequence>
<dbReference type="InterPro" id="IPR048062">
    <property type="entry name" value="SE1832-like"/>
</dbReference>
<evidence type="ECO:0000256" key="1">
    <source>
        <dbReference type="SAM" id="Coils"/>
    </source>
</evidence>
<evidence type="ECO:0000313" key="2">
    <source>
        <dbReference type="EMBL" id="KWZ83182.1"/>
    </source>
</evidence>
<dbReference type="Proteomes" id="UP000070376">
    <property type="component" value="Unassembled WGS sequence"/>
</dbReference>
<dbReference type="PATRIC" id="fig|1398.22.peg.1358"/>
<evidence type="ECO:0000313" key="3">
    <source>
        <dbReference type="Proteomes" id="UP000070376"/>
    </source>
</evidence>
<dbReference type="EMBL" id="LRPN01000042">
    <property type="protein sequence ID" value="KWZ83182.1"/>
    <property type="molecule type" value="Genomic_DNA"/>
</dbReference>
<proteinExistence type="predicted"/>
<organism evidence="2 3">
    <name type="scientific">Heyndrickxia coagulans</name>
    <name type="common">Weizmannia coagulans</name>
    <dbReference type="NCBI Taxonomy" id="1398"/>
    <lineage>
        <taxon>Bacteria</taxon>
        <taxon>Bacillati</taxon>
        <taxon>Bacillota</taxon>
        <taxon>Bacilli</taxon>
        <taxon>Bacillales</taxon>
        <taxon>Bacillaceae</taxon>
        <taxon>Heyndrickxia</taxon>
    </lineage>
</organism>
<keyword evidence="1" id="KW-0175">Coiled coil</keyword>
<accession>A0A133KUH2</accession>
<comment type="caution">
    <text evidence="2">The sequence shown here is derived from an EMBL/GenBank/DDBJ whole genome shotgun (WGS) entry which is preliminary data.</text>
</comment>
<reference evidence="3" key="1">
    <citation type="submission" date="2016-01" db="EMBL/GenBank/DDBJ databases">
        <authorList>
            <person name="Mitreva M."/>
            <person name="Pepin K.H."/>
            <person name="Mihindukulasuriya K.A."/>
            <person name="Fulton R."/>
            <person name="Fronick C."/>
            <person name="O'Laughlin M."/>
            <person name="Miner T."/>
            <person name="Herter B."/>
            <person name="Rosa B.A."/>
            <person name="Cordes M."/>
            <person name="Tomlinson C."/>
            <person name="Wollam A."/>
            <person name="Palsikar V.B."/>
            <person name="Mardis E.R."/>
            <person name="Wilson R.K."/>
        </authorList>
    </citation>
    <scope>NUCLEOTIDE SEQUENCE [LARGE SCALE GENOMIC DNA]</scope>
    <source>
        <strain evidence="3">GED7749B</strain>
    </source>
</reference>
<feature type="coiled-coil region" evidence="1">
    <location>
        <begin position="27"/>
        <end position="78"/>
    </location>
</feature>
<name>A0A133KUH2_HEYCO</name>